<evidence type="ECO:0000256" key="9">
    <source>
        <dbReference type="SAM" id="MobiDB-lite"/>
    </source>
</evidence>
<dbReference type="PANTHER" id="PTHR16228">
    <property type="entry name" value="DIVALENT CATION TRANSPORTER SOLUTE CARRIER FAMILY 41"/>
    <property type="match status" value="1"/>
</dbReference>
<evidence type="ECO:0000256" key="4">
    <source>
        <dbReference type="ARBA" id="ARBA00022692"/>
    </source>
</evidence>
<evidence type="ECO:0000256" key="7">
    <source>
        <dbReference type="ARBA" id="ARBA00023065"/>
    </source>
</evidence>
<evidence type="ECO:0000256" key="10">
    <source>
        <dbReference type="SAM" id="Phobius"/>
    </source>
</evidence>
<dbReference type="InterPro" id="IPR006667">
    <property type="entry name" value="SLC41_membr_dom"/>
</dbReference>
<evidence type="ECO:0000256" key="2">
    <source>
        <dbReference type="ARBA" id="ARBA00009749"/>
    </source>
</evidence>
<evidence type="ECO:0000256" key="1">
    <source>
        <dbReference type="ARBA" id="ARBA00004141"/>
    </source>
</evidence>
<evidence type="ECO:0000259" key="11">
    <source>
        <dbReference type="Pfam" id="PF01769"/>
    </source>
</evidence>
<dbReference type="Gene3D" id="1.10.357.20">
    <property type="entry name" value="SLC41 divalent cation transporters, integral membrane domain"/>
    <property type="match status" value="2"/>
</dbReference>
<keyword evidence="3" id="KW-0813">Transport</keyword>
<evidence type="ECO:0000256" key="5">
    <source>
        <dbReference type="ARBA" id="ARBA00022842"/>
    </source>
</evidence>
<feature type="transmembrane region" description="Helical" evidence="10">
    <location>
        <begin position="446"/>
        <end position="470"/>
    </location>
</feature>
<feature type="transmembrane region" description="Helical" evidence="10">
    <location>
        <begin position="338"/>
        <end position="360"/>
    </location>
</feature>
<dbReference type="GO" id="GO:0008324">
    <property type="term" value="F:monoatomic cation transmembrane transporter activity"/>
    <property type="evidence" value="ECO:0007669"/>
    <property type="project" value="InterPro"/>
</dbReference>
<keyword evidence="5" id="KW-0460">Magnesium</keyword>
<evidence type="ECO:0000256" key="3">
    <source>
        <dbReference type="ARBA" id="ARBA00022448"/>
    </source>
</evidence>
<feature type="transmembrane region" description="Helical" evidence="10">
    <location>
        <begin position="491"/>
        <end position="512"/>
    </location>
</feature>
<dbReference type="InterPro" id="IPR045349">
    <property type="entry name" value="SLC41A1-3"/>
</dbReference>
<keyword evidence="13" id="KW-1185">Reference proteome</keyword>
<keyword evidence="8 10" id="KW-0472">Membrane</keyword>
<feature type="transmembrane region" description="Helical" evidence="10">
    <location>
        <begin position="305"/>
        <end position="326"/>
    </location>
</feature>
<reference evidence="12 13" key="1">
    <citation type="journal article" date="2020" name="ISME J.">
        <title>Uncovering the hidden diversity of litter-decomposition mechanisms in mushroom-forming fungi.</title>
        <authorList>
            <person name="Floudas D."/>
            <person name="Bentzer J."/>
            <person name="Ahren D."/>
            <person name="Johansson T."/>
            <person name="Persson P."/>
            <person name="Tunlid A."/>
        </authorList>
    </citation>
    <scope>NUCLEOTIDE SEQUENCE [LARGE SCALE GENOMIC DNA]</scope>
    <source>
        <strain evidence="12 13">CBS 146.42</strain>
    </source>
</reference>
<dbReference type="SUPFAM" id="SSF161093">
    <property type="entry name" value="MgtE membrane domain-like"/>
    <property type="match status" value="2"/>
</dbReference>
<dbReference type="InterPro" id="IPR036739">
    <property type="entry name" value="SLC41_membr_dom_sf"/>
</dbReference>
<feature type="transmembrane region" description="Helical" evidence="10">
    <location>
        <begin position="416"/>
        <end position="440"/>
    </location>
</feature>
<dbReference type="EMBL" id="JAACJO010000016">
    <property type="protein sequence ID" value="KAF5349717.1"/>
    <property type="molecule type" value="Genomic_DNA"/>
</dbReference>
<comment type="caution">
    <text evidence="12">The sequence shown here is derived from an EMBL/GenBank/DDBJ whole genome shotgun (WGS) entry which is preliminary data.</text>
</comment>
<name>A0A8H5D021_9AGAR</name>
<feature type="compositionally biased region" description="Acidic residues" evidence="9">
    <location>
        <begin position="34"/>
        <end position="44"/>
    </location>
</feature>
<protein>
    <recommendedName>
        <fullName evidence="11">SLC41A/MgtE integral membrane domain-containing protein</fullName>
    </recommendedName>
</protein>
<dbReference type="AlphaFoldDB" id="A0A8H5D021"/>
<feature type="transmembrane region" description="Helical" evidence="10">
    <location>
        <begin position="275"/>
        <end position="299"/>
    </location>
</feature>
<keyword evidence="4 10" id="KW-0812">Transmembrane</keyword>
<feature type="domain" description="SLC41A/MgtE integral membrane" evidence="11">
    <location>
        <begin position="112"/>
        <end position="291"/>
    </location>
</feature>
<feature type="transmembrane region" description="Helical" evidence="10">
    <location>
        <begin position="153"/>
        <end position="178"/>
    </location>
</feature>
<dbReference type="Proteomes" id="UP000559027">
    <property type="component" value="Unassembled WGS sequence"/>
</dbReference>
<dbReference type="PANTHER" id="PTHR16228:SF7">
    <property type="entry name" value="SLC41A_MGTE INTEGRAL MEMBRANE DOMAIN-CONTAINING PROTEIN"/>
    <property type="match status" value="1"/>
</dbReference>
<feature type="region of interest" description="Disordered" evidence="9">
    <location>
        <begin position="24"/>
        <end position="53"/>
    </location>
</feature>
<comment type="similarity">
    <text evidence="2">Belongs to the SLC41A transporter family.</text>
</comment>
<gene>
    <name evidence="12" type="ORF">D9756_008958</name>
</gene>
<organism evidence="12 13">
    <name type="scientific">Leucocoprinus leucothites</name>
    <dbReference type="NCBI Taxonomy" id="201217"/>
    <lineage>
        <taxon>Eukaryota</taxon>
        <taxon>Fungi</taxon>
        <taxon>Dikarya</taxon>
        <taxon>Basidiomycota</taxon>
        <taxon>Agaricomycotina</taxon>
        <taxon>Agaricomycetes</taxon>
        <taxon>Agaricomycetidae</taxon>
        <taxon>Agaricales</taxon>
        <taxon>Agaricineae</taxon>
        <taxon>Agaricaceae</taxon>
        <taxon>Leucocoprinus</taxon>
    </lineage>
</organism>
<evidence type="ECO:0000256" key="8">
    <source>
        <dbReference type="ARBA" id="ARBA00023136"/>
    </source>
</evidence>
<sequence length="520" mass="55777">MPAASPGRSADSLDDDIEVIAMEDVLNSGPGSSDDSDDDIEDNGDVALLGHPSPRHTFSSPAKLWPQVKNIVLESAPTLLLTTISLLFTGKLLDQVSHWRAMREVDQLIMIIPAVLNLKGNLEMNLSARLGTAANVGELDDPKQRRAMIIGSLTLLQVQAAVVSLVAACIAIVLGLFVPHEAPAPASASSSLDNSTATTTTFLIRDILLSYGLESRKPIPHPHPESKRDTSLATLIMVASTTMSAACLSGLILGSFMCTLIVLCRKFNRDPDNIAPAIASCLGDLVTLCLIGLVSTLLIPFLHTPIPFIISIIVVAAALTSLIYTLRNKHVRPLLGVGWTPLFGAMIISSATGIVLDMFVSKYEGFAVLAVVISGLPGAAGSIFVSRLSTALHAAALSKSSRHLPENDNHRPSARLVMLTLLCITLPVEIVFLTVLRSIGWLKVPAIFIAFSVLFFCCAVLASLVIARFLTNWLWSKNRDPDMYALPIHSALMDLIGQLLLVLCFEIVSLLGGHVEQRRV</sequence>
<evidence type="ECO:0000256" key="6">
    <source>
        <dbReference type="ARBA" id="ARBA00022989"/>
    </source>
</evidence>
<accession>A0A8H5D021</accession>
<feature type="transmembrane region" description="Helical" evidence="10">
    <location>
        <begin position="232"/>
        <end position="263"/>
    </location>
</feature>
<dbReference type="OrthoDB" id="666972at2759"/>
<keyword evidence="7" id="KW-0406">Ion transport</keyword>
<evidence type="ECO:0000313" key="13">
    <source>
        <dbReference type="Proteomes" id="UP000559027"/>
    </source>
</evidence>
<dbReference type="Pfam" id="PF01769">
    <property type="entry name" value="MgtE"/>
    <property type="match status" value="2"/>
</dbReference>
<keyword evidence="6 10" id="KW-1133">Transmembrane helix</keyword>
<dbReference type="GO" id="GO:0005886">
    <property type="term" value="C:plasma membrane"/>
    <property type="evidence" value="ECO:0007669"/>
    <property type="project" value="TreeGrafter"/>
</dbReference>
<comment type="subcellular location">
    <subcellularLocation>
        <location evidence="1">Membrane</location>
        <topology evidence="1">Multi-pass membrane protein</topology>
    </subcellularLocation>
</comment>
<proteinExistence type="inferred from homology"/>
<feature type="domain" description="SLC41A/MgtE integral membrane" evidence="11">
    <location>
        <begin position="372"/>
        <end position="504"/>
    </location>
</feature>
<evidence type="ECO:0000313" key="12">
    <source>
        <dbReference type="EMBL" id="KAF5349717.1"/>
    </source>
</evidence>